<dbReference type="Pfam" id="PF03061">
    <property type="entry name" value="4HBT"/>
    <property type="match status" value="2"/>
</dbReference>
<organism evidence="6 7">
    <name type="scientific">Thauera phenylacetica B4P</name>
    <dbReference type="NCBI Taxonomy" id="1234382"/>
    <lineage>
        <taxon>Bacteria</taxon>
        <taxon>Pseudomonadati</taxon>
        <taxon>Pseudomonadota</taxon>
        <taxon>Betaproteobacteria</taxon>
        <taxon>Rhodocyclales</taxon>
        <taxon>Zoogloeaceae</taxon>
        <taxon>Thauera</taxon>
    </lineage>
</organism>
<sequence>MTAASSPSFPTTPPATEPALRLMPMPADLNSAGDVFGGWVMAMVDIAGALPAIRRARSHVVTMAVNSFVFKQPISVGDVVSFHADVVAVGKSSITVDVHVFAERHPADPVVVKVTEARMTYVAVDREGCKRVVGPESTSPPGGERPPADKELVLRVVPMPADLNPSGDVFGGWIMSMVDIAGAVPAIRVARSKVATVAVDSFVFKQPVSMGDIVSFHAEVVRVGRTSITVDVEVYAERHPEDPVVVKVTEARLTYVAVDEFRTKRTIGAG</sequence>
<dbReference type="OrthoDB" id="9801856at2"/>
<dbReference type="GO" id="GO:0052816">
    <property type="term" value="F:long-chain fatty acyl-CoA hydrolase activity"/>
    <property type="evidence" value="ECO:0007669"/>
    <property type="project" value="TreeGrafter"/>
</dbReference>
<comment type="similarity">
    <text evidence="1">Belongs to the acyl coenzyme A hydrolase family.</text>
</comment>
<evidence type="ECO:0000313" key="7">
    <source>
        <dbReference type="Proteomes" id="UP000013047"/>
    </source>
</evidence>
<dbReference type="InterPro" id="IPR006683">
    <property type="entry name" value="Thioestr_dom"/>
</dbReference>
<evidence type="ECO:0000256" key="4">
    <source>
        <dbReference type="PROSITE-ProRule" id="PRU01106"/>
    </source>
</evidence>
<dbReference type="GO" id="GO:0005829">
    <property type="term" value="C:cytosol"/>
    <property type="evidence" value="ECO:0007669"/>
    <property type="project" value="TreeGrafter"/>
</dbReference>
<accession>N6Z1E7</accession>
<dbReference type="InterPro" id="IPR040170">
    <property type="entry name" value="Cytosol_ACT"/>
</dbReference>
<dbReference type="PANTHER" id="PTHR11049:SF5">
    <property type="entry name" value="ACYL-COA THIOESTER HYDROLASE YCIA"/>
    <property type="match status" value="1"/>
</dbReference>
<keyword evidence="2 4" id="KW-0378">Hydrolase</keyword>
<evidence type="ECO:0000256" key="2">
    <source>
        <dbReference type="ARBA" id="ARBA00022801"/>
    </source>
</evidence>
<feature type="active site" evidence="3">
    <location>
        <position position="30"/>
    </location>
</feature>
<evidence type="ECO:0000256" key="1">
    <source>
        <dbReference type="ARBA" id="ARBA00010458"/>
    </source>
</evidence>
<dbReference type="PROSITE" id="PS51770">
    <property type="entry name" value="HOTDOG_ACOT"/>
    <property type="match status" value="2"/>
</dbReference>
<dbReference type="EMBL" id="AMXF01000036">
    <property type="protein sequence ID" value="ENO97700.1"/>
    <property type="molecule type" value="Genomic_DNA"/>
</dbReference>
<evidence type="ECO:0000259" key="5">
    <source>
        <dbReference type="PROSITE" id="PS51770"/>
    </source>
</evidence>
<dbReference type="SUPFAM" id="SSF54637">
    <property type="entry name" value="Thioesterase/thiol ester dehydrase-isomerase"/>
    <property type="match status" value="2"/>
</dbReference>
<gene>
    <name evidence="6" type="ORF">C667_07626</name>
</gene>
<keyword evidence="7" id="KW-1185">Reference proteome</keyword>
<dbReference type="Gene3D" id="3.10.129.10">
    <property type="entry name" value="Hotdog Thioesterase"/>
    <property type="match status" value="2"/>
</dbReference>
<dbReference type="CDD" id="cd03442">
    <property type="entry name" value="BFIT_BACH"/>
    <property type="match status" value="2"/>
</dbReference>
<evidence type="ECO:0000256" key="3">
    <source>
        <dbReference type="PIRSR" id="PIRSR640170-1"/>
    </source>
</evidence>
<feature type="domain" description="HotDog ACOT-type" evidence="5">
    <location>
        <begin position="148"/>
        <end position="261"/>
    </location>
</feature>
<proteinExistence type="inferred from homology"/>
<dbReference type="Proteomes" id="UP000013047">
    <property type="component" value="Unassembled WGS sequence"/>
</dbReference>
<evidence type="ECO:0000313" key="6">
    <source>
        <dbReference type="EMBL" id="ENO97700.1"/>
    </source>
</evidence>
<comment type="caution">
    <text evidence="6">The sequence shown here is derived from an EMBL/GenBank/DDBJ whole genome shotgun (WGS) entry which is preliminary data.</text>
</comment>
<feature type="domain" description="HotDog ACOT-type" evidence="5">
    <location>
        <begin position="14"/>
        <end position="127"/>
    </location>
</feature>
<dbReference type="AlphaFoldDB" id="N6Z1E7"/>
<protein>
    <submittedName>
        <fullName evidence="6">Thioesterase superfamily protein</fullName>
    </submittedName>
</protein>
<dbReference type="GO" id="GO:0006637">
    <property type="term" value="P:acyl-CoA metabolic process"/>
    <property type="evidence" value="ECO:0007669"/>
    <property type="project" value="TreeGrafter"/>
</dbReference>
<dbReference type="InterPro" id="IPR029069">
    <property type="entry name" value="HotDog_dom_sf"/>
</dbReference>
<name>N6Z1E7_9RHOO</name>
<dbReference type="InterPro" id="IPR033120">
    <property type="entry name" value="HOTDOG_ACOT"/>
</dbReference>
<dbReference type="PANTHER" id="PTHR11049">
    <property type="entry name" value="ACYL COENZYME A THIOESTER HYDROLASE"/>
    <property type="match status" value="1"/>
</dbReference>
<feature type="active site" evidence="3">
    <location>
        <position position="179"/>
    </location>
</feature>
<dbReference type="GO" id="GO:0009062">
    <property type="term" value="P:fatty acid catabolic process"/>
    <property type="evidence" value="ECO:0007669"/>
    <property type="project" value="TreeGrafter"/>
</dbReference>
<reference evidence="6 7" key="1">
    <citation type="submission" date="2012-09" db="EMBL/GenBank/DDBJ databases">
        <title>Draft Genome Sequences of 6 Strains from Genus Thauera.</title>
        <authorList>
            <person name="Liu B."/>
            <person name="Shapleigh J.P."/>
            <person name="Frostegard A.H."/>
        </authorList>
    </citation>
    <scope>NUCLEOTIDE SEQUENCE [LARGE SCALE GENOMIC DNA]</scope>
    <source>
        <strain evidence="6 7">B4P</strain>
    </source>
</reference>